<feature type="compositionally biased region" description="Low complexity" evidence="1">
    <location>
        <begin position="121"/>
        <end position="131"/>
    </location>
</feature>
<reference evidence="2 3" key="1">
    <citation type="submission" date="2020-01" db="EMBL/GenBank/DDBJ databases">
        <authorList>
            <consortium name="DOE Joint Genome Institute"/>
            <person name="Haridas S."/>
            <person name="Albert R."/>
            <person name="Binder M."/>
            <person name="Bloem J."/>
            <person name="Labutti K."/>
            <person name="Salamov A."/>
            <person name="Andreopoulos B."/>
            <person name="Baker S.E."/>
            <person name="Barry K."/>
            <person name="Bills G."/>
            <person name="Bluhm B.H."/>
            <person name="Cannon C."/>
            <person name="Castanera R."/>
            <person name="Culley D.E."/>
            <person name="Daum C."/>
            <person name="Ezra D."/>
            <person name="Gonzalez J.B."/>
            <person name="Henrissat B."/>
            <person name="Kuo A."/>
            <person name="Liang C."/>
            <person name="Lipzen A."/>
            <person name="Lutzoni F."/>
            <person name="Magnuson J."/>
            <person name="Mondo S."/>
            <person name="Nolan M."/>
            <person name="Ohm R."/>
            <person name="Pangilinan J."/>
            <person name="Park H.-J.H."/>
            <person name="Ramirez L."/>
            <person name="Alfaro M."/>
            <person name="Sun H."/>
            <person name="Tritt A."/>
            <person name="Yoshinaga Y."/>
            <person name="Zwiers L.-H.L."/>
            <person name="Turgeon B.G."/>
            <person name="Goodwin S.B."/>
            <person name="Spatafora J.W."/>
            <person name="Crous P.W."/>
            <person name="Grigoriev I.V."/>
        </authorList>
    </citation>
    <scope>NUCLEOTIDE SEQUENCE [LARGE SCALE GENOMIC DNA]</scope>
    <source>
        <strain evidence="2 3">CBS 611.86</strain>
    </source>
</reference>
<proteinExistence type="predicted"/>
<feature type="region of interest" description="Disordered" evidence="1">
    <location>
        <begin position="63"/>
        <end position="145"/>
    </location>
</feature>
<protein>
    <submittedName>
        <fullName evidence="2">Uncharacterized protein</fullName>
    </submittedName>
</protein>
<feature type="compositionally biased region" description="Polar residues" evidence="1">
    <location>
        <begin position="135"/>
        <end position="145"/>
    </location>
</feature>
<evidence type="ECO:0000313" key="2">
    <source>
        <dbReference type="EMBL" id="KAF2874660.1"/>
    </source>
</evidence>
<organism evidence="2 3">
    <name type="scientific">Massariosphaeria phaeospora</name>
    <dbReference type="NCBI Taxonomy" id="100035"/>
    <lineage>
        <taxon>Eukaryota</taxon>
        <taxon>Fungi</taxon>
        <taxon>Dikarya</taxon>
        <taxon>Ascomycota</taxon>
        <taxon>Pezizomycotina</taxon>
        <taxon>Dothideomycetes</taxon>
        <taxon>Pleosporomycetidae</taxon>
        <taxon>Pleosporales</taxon>
        <taxon>Pleosporales incertae sedis</taxon>
        <taxon>Massariosphaeria</taxon>
    </lineage>
</organism>
<name>A0A7C8M9N1_9PLEO</name>
<feature type="region of interest" description="Disordered" evidence="1">
    <location>
        <begin position="1"/>
        <end position="41"/>
    </location>
</feature>
<evidence type="ECO:0000313" key="3">
    <source>
        <dbReference type="Proteomes" id="UP000481861"/>
    </source>
</evidence>
<gene>
    <name evidence="2" type="ORF">BDV95DRAFT_296238</name>
</gene>
<evidence type="ECO:0000256" key="1">
    <source>
        <dbReference type="SAM" id="MobiDB-lite"/>
    </source>
</evidence>
<comment type="caution">
    <text evidence="2">The sequence shown here is derived from an EMBL/GenBank/DDBJ whole genome shotgun (WGS) entry which is preliminary data.</text>
</comment>
<dbReference type="Proteomes" id="UP000481861">
    <property type="component" value="Unassembled WGS sequence"/>
</dbReference>
<sequence>MSLARPAYRRRSPSSASNRPVHPLLLRHRAGSGAGSVHAPSPSDALGCRLLLLPLPNAAVHDPDLHPDAAPAPRPPSFEVWLRGQHPPAPFSLPPRRHRHPTRRPSRGEQARGSRPGQLEAAHAAKSSLAAVDSNGHSPSTASPRQTTACRFVIVATRARRLVSAALTHICR</sequence>
<dbReference type="AlphaFoldDB" id="A0A7C8M9N1"/>
<feature type="compositionally biased region" description="Basic residues" evidence="1">
    <location>
        <begin position="95"/>
        <end position="105"/>
    </location>
</feature>
<accession>A0A7C8M9N1</accession>
<keyword evidence="3" id="KW-1185">Reference proteome</keyword>
<dbReference type="EMBL" id="JAADJZ010000005">
    <property type="protein sequence ID" value="KAF2874660.1"/>
    <property type="molecule type" value="Genomic_DNA"/>
</dbReference>